<feature type="transmembrane region" description="Helical" evidence="7">
    <location>
        <begin position="100"/>
        <end position="118"/>
    </location>
</feature>
<keyword evidence="2" id="KW-1003">Cell membrane</keyword>
<organism evidence="9 10">
    <name type="scientific">Robbsia betulipollinis</name>
    <dbReference type="NCBI Taxonomy" id="2981849"/>
    <lineage>
        <taxon>Bacteria</taxon>
        <taxon>Pseudomonadati</taxon>
        <taxon>Pseudomonadota</taxon>
        <taxon>Betaproteobacteria</taxon>
        <taxon>Burkholderiales</taxon>
        <taxon>Burkholderiaceae</taxon>
        <taxon>Robbsia</taxon>
    </lineage>
</organism>
<feature type="transmembrane region" description="Helical" evidence="7">
    <location>
        <begin position="305"/>
        <end position="326"/>
    </location>
</feature>
<evidence type="ECO:0000259" key="8">
    <source>
        <dbReference type="Pfam" id="PF13515"/>
    </source>
</evidence>
<protein>
    <submittedName>
        <fullName evidence="9">FUSC family protein</fullName>
    </submittedName>
</protein>
<feature type="transmembrane region" description="Helical" evidence="7">
    <location>
        <begin position="407"/>
        <end position="424"/>
    </location>
</feature>
<dbReference type="PANTHER" id="PTHR30509">
    <property type="entry name" value="P-HYDROXYBENZOIC ACID EFFLUX PUMP SUBUNIT-RELATED"/>
    <property type="match status" value="1"/>
</dbReference>
<keyword evidence="10" id="KW-1185">Reference proteome</keyword>
<feature type="transmembrane region" description="Helical" evidence="7">
    <location>
        <begin position="26"/>
        <end position="46"/>
    </location>
</feature>
<evidence type="ECO:0000256" key="6">
    <source>
        <dbReference type="ARBA" id="ARBA00043993"/>
    </source>
</evidence>
<evidence type="ECO:0000256" key="4">
    <source>
        <dbReference type="ARBA" id="ARBA00022989"/>
    </source>
</evidence>
<dbReference type="PANTHER" id="PTHR30509:SF9">
    <property type="entry name" value="MULTIDRUG RESISTANCE PROTEIN MDTO"/>
    <property type="match status" value="1"/>
</dbReference>
<keyword evidence="5 7" id="KW-0472">Membrane</keyword>
<dbReference type="Pfam" id="PF13515">
    <property type="entry name" value="FUSC_2"/>
    <property type="match status" value="1"/>
</dbReference>
<comment type="subcellular location">
    <subcellularLocation>
        <location evidence="1">Cell membrane</location>
        <topology evidence="1">Multi-pass membrane protein</topology>
    </subcellularLocation>
</comment>
<evidence type="ECO:0000256" key="2">
    <source>
        <dbReference type="ARBA" id="ARBA00022475"/>
    </source>
</evidence>
<feature type="transmembrane region" description="Helical" evidence="7">
    <location>
        <begin position="52"/>
        <end position="68"/>
    </location>
</feature>
<evidence type="ECO:0000313" key="10">
    <source>
        <dbReference type="Proteomes" id="UP001082899"/>
    </source>
</evidence>
<keyword evidence="3 7" id="KW-0812">Transmembrane</keyword>
<dbReference type="Proteomes" id="UP001082899">
    <property type="component" value="Unassembled WGS sequence"/>
</dbReference>
<dbReference type="InterPro" id="IPR049453">
    <property type="entry name" value="Memb_transporter_dom"/>
</dbReference>
<evidence type="ECO:0000256" key="1">
    <source>
        <dbReference type="ARBA" id="ARBA00004651"/>
    </source>
</evidence>
<evidence type="ECO:0000256" key="3">
    <source>
        <dbReference type="ARBA" id="ARBA00022692"/>
    </source>
</evidence>
<dbReference type="RefSeq" id="WP_267849284.1">
    <property type="nucleotide sequence ID" value="NZ_JAPMXC010000010.1"/>
</dbReference>
<feature type="transmembrane region" description="Helical" evidence="7">
    <location>
        <begin position="75"/>
        <end position="94"/>
    </location>
</feature>
<feature type="transmembrane region" description="Helical" evidence="7">
    <location>
        <begin position="125"/>
        <end position="143"/>
    </location>
</feature>
<name>A0ABT3ZS64_9BURK</name>
<keyword evidence="4 7" id="KW-1133">Transmembrane helix</keyword>
<gene>
    <name evidence="9" type="ORF">OVY01_19740</name>
</gene>
<feature type="transmembrane region" description="Helical" evidence="7">
    <location>
        <begin position="332"/>
        <end position="348"/>
    </location>
</feature>
<dbReference type="EMBL" id="JAPMXC010000010">
    <property type="protein sequence ID" value="MCY0389381.1"/>
    <property type="molecule type" value="Genomic_DNA"/>
</dbReference>
<comment type="similarity">
    <text evidence="6">Belongs to the YccS/YhfK family.</text>
</comment>
<evidence type="ECO:0000313" key="9">
    <source>
        <dbReference type="EMBL" id="MCY0389381.1"/>
    </source>
</evidence>
<evidence type="ECO:0000256" key="7">
    <source>
        <dbReference type="SAM" id="Phobius"/>
    </source>
</evidence>
<reference evidence="9" key="1">
    <citation type="submission" date="2022-11" db="EMBL/GenBank/DDBJ databases">
        <title>Robbsia betulipollinis sp. nov., isolated from pollen of birch (Betula pendula).</title>
        <authorList>
            <person name="Shi H."/>
            <person name="Ambika Manirajan B."/>
            <person name="Ratering S."/>
            <person name="Geissler-Plaum R."/>
            <person name="Schnell S."/>
        </authorList>
    </citation>
    <scope>NUCLEOTIDE SEQUENCE</scope>
    <source>
        <strain evidence="9">Bb-Pol-6</strain>
    </source>
</reference>
<proteinExistence type="inferred from homology"/>
<feature type="transmembrane region" description="Helical" evidence="7">
    <location>
        <begin position="149"/>
        <end position="171"/>
    </location>
</feature>
<comment type="caution">
    <text evidence="9">The sequence shown here is derived from an EMBL/GenBank/DDBJ whole genome shotgun (WGS) entry which is preliminary data.</text>
</comment>
<sequence>MIIVAFSRVADRLRLVDPGLVRLRTAFRSALGCASTGALGIGWTVLHRQPPTLAALGMLFAMIAPLFIREPRRAGWYASLLSLYLCSSASFALASLLAPHARLADLGFVAILFVGILCQACGPRALGCAMTGFVTFYLGLYLHPAPAQALTMLALSVSGPVVVSLVGRLILPAHPARMRRLALRTVTLRARRVLALHRTAPDAALDVPLSALNEAALAVEEHLSLLGEADALPIRERLVELEVAAGQLASASASATAAVEAGVERLARAIARLDAGERLWDAPALAPVTRHAPARLRWADLQARLAWRHALRAASAAVIAMAIGHALSPERWFWAVITTFVVFLGTRSRADTLYRGMERLAGTLAGALTSVLLATALHATPVLMVLVMVLCVFGWAYTILHAYSRGVFFITVLVGLVYAELGFAIRPLVTARIEEVLTGCLVSFAVAFVLMPLTATRHIETRLLAVLRALRMSLQASTGAPQATPDTPGTAMRRLDRSWHDLRVAWRPFQTQRVFAWNPGHELALGSLFACLHAARELSRLATAGTAGTAGATDANARDRQREHLDAIMHRLDVLIEVHAADNGTAGSSPEGGADAVGRNRLATVSASSETPIDALPADTSPALAQLDGATRQLAERLARISATSSGKWPVRWPGFMPKRVWRPADRSPPRGSSA</sequence>
<evidence type="ECO:0000256" key="5">
    <source>
        <dbReference type="ARBA" id="ARBA00023136"/>
    </source>
</evidence>
<accession>A0ABT3ZS64</accession>
<feature type="transmembrane region" description="Helical" evidence="7">
    <location>
        <begin position="436"/>
        <end position="455"/>
    </location>
</feature>
<feature type="domain" description="Integral membrane bound transporter" evidence="8">
    <location>
        <begin position="319"/>
        <end position="446"/>
    </location>
</feature>